<dbReference type="Pfam" id="PF04102">
    <property type="entry name" value="SlyX"/>
    <property type="match status" value="1"/>
</dbReference>
<dbReference type="STRING" id="364197.SAMN05216296_2029"/>
<dbReference type="HAMAP" id="MF_00715">
    <property type="entry name" value="SlyX"/>
    <property type="match status" value="1"/>
</dbReference>
<name>A0A1H2G4F3_9PSED</name>
<organism evidence="3 4">
    <name type="scientific">Pseudomonas pohangensis</name>
    <dbReference type="NCBI Taxonomy" id="364197"/>
    <lineage>
        <taxon>Bacteria</taxon>
        <taxon>Pseudomonadati</taxon>
        <taxon>Pseudomonadota</taxon>
        <taxon>Gammaproteobacteria</taxon>
        <taxon>Pseudomonadales</taxon>
        <taxon>Pseudomonadaceae</taxon>
        <taxon>Pseudomonas</taxon>
    </lineage>
</organism>
<dbReference type="RefSeq" id="WP_090194656.1">
    <property type="nucleotide sequence ID" value="NZ_LT629785.1"/>
</dbReference>
<dbReference type="OrthoDB" id="8606883at2"/>
<comment type="similarity">
    <text evidence="1">Belongs to the SlyX family.</text>
</comment>
<dbReference type="AlphaFoldDB" id="A0A1H2G4F3"/>
<dbReference type="PANTHER" id="PTHR36508:SF1">
    <property type="entry name" value="PROTEIN SLYX"/>
    <property type="match status" value="1"/>
</dbReference>
<keyword evidence="2" id="KW-0175">Coiled coil</keyword>
<sequence length="68" mass="7788">MSDDLRIIELETRQAFQEDNLLALNDVVVAQQRAIDLLQQQIAALVRRQEELQGQFGISEDEAPPPHY</sequence>
<dbReference type="PANTHER" id="PTHR36508">
    <property type="entry name" value="PROTEIN SLYX"/>
    <property type="match status" value="1"/>
</dbReference>
<feature type="coiled-coil region" evidence="2">
    <location>
        <begin position="28"/>
        <end position="55"/>
    </location>
</feature>
<dbReference type="Proteomes" id="UP000243232">
    <property type="component" value="Chromosome I"/>
</dbReference>
<dbReference type="EMBL" id="LT629785">
    <property type="protein sequence ID" value="SDU14390.1"/>
    <property type="molecule type" value="Genomic_DNA"/>
</dbReference>
<evidence type="ECO:0000256" key="1">
    <source>
        <dbReference type="HAMAP-Rule" id="MF_00715"/>
    </source>
</evidence>
<accession>A0A1H2G4F3</accession>
<protein>
    <recommendedName>
        <fullName evidence="1">Protein SlyX homolog</fullName>
    </recommendedName>
</protein>
<proteinExistence type="inferred from homology"/>
<evidence type="ECO:0000256" key="2">
    <source>
        <dbReference type="SAM" id="Coils"/>
    </source>
</evidence>
<dbReference type="NCBIfam" id="NF001421">
    <property type="entry name" value="PRK00295.1"/>
    <property type="match status" value="1"/>
</dbReference>
<evidence type="ECO:0000313" key="3">
    <source>
        <dbReference type="EMBL" id="SDU14390.1"/>
    </source>
</evidence>
<reference evidence="4" key="1">
    <citation type="submission" date="2016-10" db="EMBL/GenBank/DDBJ databases">
        <authorList>
            <person name="Varghese N."/>
            <person name="Submissions S."/>
        </authorList>
    </citation>
    <scope>NUCLEOTIDE SEQUENCE [LARGE SCALE GENOMIC DNA]</scope>
    <source>
        <strain evidence="4">DSM 17875</strain>
    </source>
</reference>
<evidence type="ECO:0000313" key="4">
    <source>
        <dbReference type="Proteomes" id="UP000243232"/>
    </source>
</evidence>
<gene>
    <name evidence="1" type="primary">slyX</name>
    <name evidence="3" type="ORF">SAMN05216296_2029</name>
</gene>
<dbReference type="InterPro" id="IPR007236">
    <property type="entry name" value="SlyX"/>
</dbReference>
<keyword evidence="4" id="KW-1185">Reference proteome</keyword>
<dbReference type="Gene3D" id="1.20.5.300">
    <property type="match status" value="1"/>
</dbReference>